<feature type="region of interest" description="Disordered" evidence="3">
    <location>
        <begin position="362"/>
        <end position="394"/>
    </location>
</feature>
<evidence type="ECO:0000256" key="3">
    <source>
        <dbReference type="SAM" id="MobiDB-lite"/>
    </source>
</evidence>
<feature type="compositionally biased region" description="Basic and acidic residues" evidence="3">
    <location>
        <begin position="429"/>
        <end position="450"/>
    </location>
</feature>
<dbReference type="InterPro" id="IPR016162">
    <property type="entry name" value="Ald_DH_N"/>
</dbReference>
<dbReference type="GO" id="GO:0016620">
    <property type="term" value="F:oxidoreductase activity, acting on the aldehyde or oxo group of donors, NAD or NADP as acceptor"/>
    <property type="evidence" value="ECO:0007669"/>
    <property type="project" value="InterPro"/>
</dbReference>
<feature type="region of interest" description="Disordered" evidence="3">
    <location>
        <begin position="429"/>
        <end position="466"/>
    </location>
</feature>
<comment type="similarity">
    <text evidence="2">Belongs to the aldehyde dehydrogenase family.</text>
</comment>
<dbReference type="Gene3D" id="3.40.605.10">
    <property type="entry name" value="Aldehyde Dehydrogenase, Chain A, domain 1"/>
    <property type="match status" value="3"/>
</dbReference>
<dbReference type="PANTHER" id="PTHR11699">
    <property type="entry name" value="ALDEHYDE DEHYDROGENASE-RELATED"/>
    <property type="match status" value="1"/>
</dbReference>
<sequence length="643" mass="69595">MAVEVKYTQLFIDNQFIDSVSGKTFETVNPADGSVICEVAEANADDVDQAVLCDLIEQNREYIEQLESQDAGKPISDARDDVTFALANLRYFAGWPDKIHGKTIPIDGPYMSMTKVHPVAGAALSAHPDVNKVAFTGSVAVGKEVMMSAAMSNLKRVTLELGGKSPLVVFADADLDEAVETCHNAILAGSRTFVEAKIYGQFVAKATAMAASRKVGPPAAPDTQTGPLITMQRHVRTLDPKPCSPAAMSSTRSGSWYELARDFRSEGQSLQPDSSSSLGSNAMFVPLDPTPCSFPWIQRHVCLPPCQAPEVVPGTSWHGSSVLKMELAFSDISTTYGEGWRWLVPRPTQRAAECPAFNSLAEGGSSCHSKQRGRGPDPWSTQSKKRPTSSVEPLKASLRAALRSRTAQINNLGNAVSTSIDPRFKAKFLKPDSRTSEGSHFPPEGKEEKTASSASSSPTNSPRQKKTTAEEFWSCFEAIKNSEPPLLLLAGGTGESSPAAVTSIEWGYRGYGGSQSFFSLPTPSRSFFSLPTHGCLPSDWLFPLFRYHENWGNSRSFGVEDSQVFLASSLSPLTSGFLGLPPGPEDERGIGLGEPTQTVRALEMDFVSRGFIANYMNLLHGTRQQPFRSHCPEAARTNGQVKK</sequence>
<dbReference type="Gene3D" id="3.40.309.10">
    <property type="entry name" value="Aldehyde Dehydrogenase, Chain A, domain 2"/>
    <property type="match status" value="1"/>
</dbReference>
<dbReference type="InterPro" id="IPR016163">
    <property type="entry name" value="Ald_DH_C"/>
</dbReference>
<dbReference type="SUPFAM" id="SSF53720">
    <property type="entry name" value="ALDH-like"/>
    <property type="match status" value="1"/>
</dbReference>
<proteinExistence type="inferred from homology"/>
<keyword evidence="1 2" id="KW-0560">Oxidoreductase</keyword>
<dbReference type="InterPro" id="IPR029510">
    <property type="entry name" value="Ald_DH_CS_GLU"/>
</dbReference>
<feature type="compositionally biased region" description="Low complexity" evidence="3">
    <location>
        <begin position="451"/>
        <end position="462"/>
    </location>
</feature>
<dbReference type="PROSITE" id="PS00687">
    <property type="entry name" value="ALDEHYDE_DEHYDR_GLU"/>
    <property type="match status" value="1"/>
</dbReference>
<dbReference type="Pfam" id="PF00171">
    <property type="entry name" value="Aldedh"/>
    <property type="match status" value="1"/>
</dbReference>
<dbReference type="OrthoDB" id="310895at2759"/>
<protein>
    <recommendedName>
        <fullName evidence="4">Aldehyde dehydrogenase domain-containing protein</fullName>
    </recommendedName>
</protein>
<accession>A0A7R8WKF2</accession>
<dbReference type="AlphaFoldDB" id="A0A7R8WKF2"/>
<dbReference type="InterPro" id="IPR015590">
    <property type="entry name" value="Aldehyde_DH_dom"/>
</dbReference>
<evidence type="ECO:0000256" key="1">
    <source>
        <dbReference type="ARBA" id="ARBA00023002"/>
    </source>
</evidence>
<gene>
    <name evidence="5" type="ORF">CTOB1V02_LOCUS8135</name>
</gene>
<name>A0A7R8WKF2_9CRUS</name>
<evidence type="ECO:0000256" key="2">
    <source>
        <dbReference type="RuleBase" id="RU003345"/>
    </source>
</evidence>
<feature type="domain" description="Aldehyde dehydrogenase" evidence="4">
    <location>
        <begin position="118"/>
        <end position="233"/>
    </location>
</feature>
<organism evidence="5">
    <name type="scientific">Cyprideis torosa</name>
    <dbReference type="NCBI Taxonomy" id="163714"/>
    <lineage>
        <taxon>Eukaryota</taxon>
        <taxon>Metazoa</taxon>
        <taxon>Ecdysozoa</taxon>
        <taxon>Arthropoda</taxon>
        <taxon>Crustacea</taxon>
        <taxon>Oligostraca</taxon>
        <taxon>Ostracoda</taxon>
        <taxon>Podocopa</taxon>
        <taxon>Podocopida</taxon>
        <taxon>Cytherocopina</taxon>
        <taxon>Cytheroidea</taxon>
        <taxon>Cytherideidae</taxon>
        <taxon>Cyprideis</taxon>
    </lineage>
</organism>
<evidence type="ECO:0000313" key="5">
    <source>
        <dbReference type="EMBL" id="CAD7230274.1"/>
    </source>
</evidence>
<reference evidence="5" key="1">
    <citation type="submission" date="2020-11" db="EMBL/GenBank/DDBJ databases">
        <authorList>
            <person name="Tran Van P."/>
        </authorList>
    </citation>
    <scope>NUCLEOTIDE SEQUENCE</scope>
</reference>
<dbReference type="EMBL" id="OB662576">
    <property type="protein sequence ID" value="CAD7230274.1"/>
    <property type="molecule type" value="Genomic_DNA"/>
</dbReference>
<evidence type="ECO:0000259" key="4">
    <source>
        <dbReference type="Pfam" id="PF00171"/>
    </source>
</evidence>
<dbReference type="InterPro" id="IPR016161">
    <property type="entry name" value="Ald_DH/histidinol_DH"/>
</dbReference>